<reference evidence="7" key="2">
    <citation type="submission" date="2023-05" db="EMBL/GenBank/DDBJ databases">
        <authorList>
            <consortium name="Lawrence Berkeley National Laboratory"/>
            <person name="Steindorff A."/>
            <person name="Hensen N."/>
            <person name="Bonometti L."/>
            <person name="Westerberg I."/>
            <person name="Brannstrom I.O."/>
            <person name="Guillou S."/>
            <person name="Cros-Aarteil S."/>
            <person name="Calhoun S."/>
            <person name="Haridas S."/>
            <person name="Kuo A."/>
            <person name="Mondo S."/>
            <person name="Pangilinan J."/>
            <person name="Riley R."/>
            <person name="Labutti K."/>
            <person name="Andreopoulos B."/>
            <person name="Lipzen A."/>
            <person name="Chen C."/>
            <person name="Yanf M."/>
            <person name="Daum C."/>
            <person name="Ng V."/>
            <person name="Clum A."/>
            <person name="Ohm R."/>
            <person name="Martin F."/>
            <person name="Silar P."/>
            <person name="Natvig D."/>
            <person name="Lalanne C."/>
            <person name="Gautier V."/>
            <person name="Ament-Velasquez S.L."/>
            <person name="Kruys A."/>
            <person name="Hutchinson M.I."/>
            <person name="Powell A.J."/>
            <person name="Barry K."/>
            <person name="Miller A.N."/>
            <person name="Grigoriev I.V."/>
            <person name="Debuchy R."/>
            <person name="Gladieux P."/>
            <person name="Thoren M.H."/>
            <person name="Johannesson H."/>
        </authorList>
    </citation>
    <scope>NUCLEOTIDE SEQUENCE</scope>
    <source>
        <strain evidence="7">CBS 359.72</strain>
    </source>
</reference>
<feature type="non-terminal residue" evidence="7">
    <location>
        <position position="1"/>
    </location>
</feature>
<evidence type="ECO:0000256" key="4">
    <source>
        <dbReference type="ARBA" id="ARBA00022833"/>
    </source>
</evidence>
<organism evidence="7 8">
    <name type="scientific">Corynascus novoguineensis</name>
    <dbReference type="NCBI Taxonomy" id="1126955"/>
    <lineage>
        <taxon>Eukaryota</taxon>
        <taxon>Fungi</taxon>
        <taxon>Dikarya</taxon>
        <taxon>Ascomycota</taxon>
        <taxon>Pezizomycotina</taxon>
        <taxon>Sordariomycetes</taxon>
        <taxon>Sordariomycetidae</taxon>
        <taxon>Sordariales</taxon>
        <taxon>Chaetomiaceae</taxon>
        <taxon>Corynascus</taxon>
    </lineage>
</organism>
<dbReference type="Proteomes" id="UP001303647">
    <property type="component" value="Unassembled WGS sequence"/>
</dbReference>
<keyword evidence="4" id="KW-0862">Zinc</keyword>
<evidence type="ECO:0000259" key="6">
    <source>
        <dbReference type="SMART" id="SM01336"/>
    </source>
</evidence>
<evidence type="ECO:0000313" key="7">
    <source>
        <dbReference type="EMBL" id="KAK4250898.1"/>
    </source>
</evidence>
<dbReference type="AlphaFoldDB" id="A0AAN7D1I5"/>
<sequence>EISPSGRAGCQVAACKKEGKKIAKGELRLGSWVEFNERGSWQWRHWGCVSGEQVVNMQKNIGKDSNGEYRWDAIDGWEDLDGHPDIKEKIKRVITQGHIDSEDFNGVSI</sequence>
<dbReference type="Pfam" id="PF00645">
    <property type="entry name" value="zf-PARP"/>
    <property type="match status" value="1"/>
</dbReference>
<accession>A0AAN7D1I5</accession>
<dbReference type="GO" id="GO:0008270">
    <property type="term" value="F:zinc ion binding"/>
    <property type="evidence" value="ECO:0007669"/>
    <property type="project" value="UniProtKB-KW"/>
</dbReference>
<evidence type="ECO:0000313" key="8">
    <source>
        <dbReference type="Proteomes" id="UP001303647"/>
    </source>
</evidence>
<keyword evidence="8" id="KW-1185">Reference proteome</keyword>
<keyword evidence="2" id="KW-0479">Metal-binding</keyword>
<dbReference type="InterPro" id="IPR001510">
    <property type="entry name" value="Znf_PARP"/>
</dbReference>
<dbReference type="GO" id="GO:0005634">
    <property type="term" value="C:nucleus"/>
    <property type="evidence" value="ECO:0007669"/>
    <property type="project" value="UniProtKB-SubCell"/>
</dbReference>
<proteinExistence type="predicted"/>
<gene>
    <name evidence="7" type="ORF">C7999DRAFT_11280</name>
</gene>
<feature type="domain" description="PARP-type" evidence="6">
    <location>
        <begin position="1"/>
        <end position="95"/>
    </location>
</feature>
<dbReference type="InterPro" id="IPR036957">
    <property type="entry name" value="Znf_PARP_sf"/>
</dbReference>
<keyword evidence="3" id="KW-0863">Zinc-finger</keyword>
<evidence type="ECO:0000256" key="1">
    <source>
        <dbReference type="ARBA" id="ARBA00004123"/>
    </source>
</evidence>
<evidence type="ECO:0000256" key="3">
    <source>
        <dbReference type="ARBA" id="ARBA00022771"/>
    </source>
</evidence>
<evidence type="ECO:0000256" key="2">
    <source>
        <dbReference type="ARBA" id="ARBA00022723"/>
    </source>
</evidence>
<dbReference type="GO" id="GO:0003677">
    <property type="term" value="F:DNA binding"/>
    <property type="evidence" value="ECO:0007669"/>
    <property type="project" value="InterPro"/>
</dbReference>
<dbReference type="EMBL" id="MU857609">
    <property type="protein sequence ID" value="KAK4250898.1"/>
    <property type="molecule type" value="Genomic_DNA"/>
</dbReference>
<reference evidence="7" key="1">
    <citation type="journal article" date="2023" name="Mol. Phylogenet. Evol.">
        <title>Genome-scale phylogeny and comparative genomics of the fungal order Sordariales.</title>
        <authorList>
            <person name="Hensen N."/>
            <person name="Bonometti L."/>
            <person name="Westerberg I."/>
            <person name="Brannstrom I.O."/>
            <person name="Guillou S."/>
            <person name="Cros-Aarteil S."/>
            <person name="Calhoun S."/>
            <person name="Haridas S."/>
            <person name="Kuo A."/>
            <person name="Mondo S."/>
            <person name="Pangilinan J."/>
            <person name="Riley R."/>
            <person name="LaButti K."/>
            <person name="Andreopoulos B."/>
            <person name="Lipzen A."/>
            <person name="Chen C."/>
            <person name="Yan M."/>
            <person name="Daum C."/>
            <person name="Ng V."/>
            <person name="Clum A."/>
            <person name="Steindorff A."/>
            <person name="Ohm R.A."/>
            <person name="Martin F."/>
            <person name="Silar P."/>
            <person name="Natvig D.O."/>
            <person name="Lalanne C."/>
            <person name="Gautier V."/>
            <person name="Ament-Velasquez S.L."/>
            <person name="Kruys A."/>
            <person name="Hutchinson M.I."/>
            <person name="Powell A.J."/>
            <person name="Barry K."/>
            <person name="Miller A.N."/>
            <person name="Grigoriev I.V."/>
            <person name="Debuchy R."/>
            <person name="Gladieux P."/>
            <person name="Hiltunen Thoren M."/>
            <person name="Johannesson H."/>
        </authorList>
    </citation>
    <scope>NUCLEOTIDE SEQUENCE</scope>
    <source>
        <strain evidence="7">CBS 359.72</strain>
    </source>
</reference>
<evidence type="ECO:0000256" key="5">
    <source>
        <dbReference type="ARBA" id="ARBA00023242"/>
    </source>
</evidence>
<dbReference type="SUPFAM" id="SSF57716">
    <property type="entry name" value="Glucocorticoid receptor-like (DNA-binding domain)"/>
    <property type="match status" value="1"/>
</dbReference>
<dbReference type="SMART" id="SM01336">
    <property type="entry name" value="zf-PARP"/>
    <property type="match status" value="1"/>
</dbReference>
<dbReference type="Gene3D" id="3.30.1740.10">
    <property type="entry name" value="Zinc finger, PARP-type"/>
    <property type="match status" value="1"/>
</dbReference>
<comment type="caution">
    <text evidence="7">The sequence shown here is derived from an EMBL/GenBank/DDBJ whole genome shotgun (WGS) entry which is preliminary data.</text>
</comment>
<comment type="subcellular location">
    <subcellularLocation>
        <location evidence="1">Nucleus</location>
    </subcellularLocation>
</comment>
<keyword evidence="5" id="KW-0539">Nucleus</keyword>
<protein>
    <submittedName>
        <fullName evidence="7">Zf-PARP-domain-containing protein</fullName>
    </submittedName>
</protein>
<name>A0AAN7D1I5_9PEZI</name>